<dbReference type="Proteomes" id="UP000249082">
    <property type="component" value="Unassembled WGS sequence"/>
</dbReference>
<name>A0A2W5NRB9_9SPHN</name>
<sequence length="120" mass="13287">MSAGSNPLAGTVVAFPGRGPLQVGFDRLELQRILDLYGRMVAAGFWRDYAMDFGKEAANFSAFRRAAERPQARVEKRPALRGKQGMWTLFGEAGQVLKRGHELAGVLSPLERKLLKIVED</sequence>
<evidence type="ECO:0000313" key="2">
    <source>
        <dbReference type="Proteomes" id="UP000249082"/>
    </source>
</evidence>
<comment type="caution">
    <text evidence="1">The sequence shown here is derived from an EMBL/GenBank/DDBJ whole genome shotgun (WGS) entry which is preliminary data.</text>
</comment>
<dbReference type="Pfam" id="PF10984">
    <property type="entry name" value="DUF2794"/>
    <property type="match status" value="1"/>
</dbReference>
<proteinExistence type="predicted"/>
<dbReference type="AlphaFoldDB" id="A0A2W5NRB9"/>
<dbReference type="InterPro" id="IPR021252">
    <property type="entry name" value="DUF2794"/>
</dbReference>
<reference evidence="1 2" key="1">
    <citation type="submission" date="2017-08" db="EMBL/GenBank/DDBJ databases">
        <title>Infants hospitalized years apart are colonized by the same room-sourced microbial strains.</title>
        <authorList>
            <person name="Brooks B."/>
            <person name="Olm M.R."/>
            <person name="Firek B.A."/>
            <person name="Baker R."/>
            <person name="Thomas B.C."/>
            <person name="Morowitz M.J."/>
            <person name="Banfield J.F."/>
        </authorList>
    </citation>
    <scope>NUCLEOTIDE SEQUENCE [LARGE SCALE GENOMIC DNA]</scope>
    <source>
        <strain evidence="1">S2_005_002_R2_33</strain>
    </source>
</reference>
<organism evidence="1 2">
    <name type="scientific">Novosphingobium pentaromativorans</name>
    <dbReference type="NCBI Taxonomy" id="205844"/>
    <lineage>
        <taxon>Bacteria</taxon>
        <taxon>Pseudomonadati</taxon>
        <taxon>Pseudomonadota</taxon>
        <taxon>Alphaproteobacteria</taxon>
        <taxon>Sphingomonadales</taxon>
        <taxon>Sphingomonadaceae</taxon>
        <taxon>Novosphingobium</taxon>
    </lineage>
</organism>
<accession>A0A2W5NRB9</accession>
<gene>
    <name evidence="1" type="ORF">DI555_05415</name>
</gene>
<dbReference type="EMBL" id="QFPX01000004">
    <property type="protein sequence ID" value="PZQ56082.1"/>
    <property type="molecule type" value="Genomic_DNA"/>
</dbReference>
<evidence type="ECO:0000313" key="1">
    <source>
        <dbReference type="EMBL" id="PZQ56082.1"/>
    </source>
</evidence>
<protein>
    <submittedName>
        <fullName evidence="1">DUF2794 domain-containing protein</fullName>
    </submittedName>
</protein>